<dbReference type="GO" id="GO:0000500">
    <property type="term" value="C:RNA polymerase I upstream activating factor complex"/>
    <property type="evidence" value="ECO:0007669"/>
    <property type="project" value="InterPro"/>
</dbReference>
<dbReference type="GO" id="GO:0000182">
    <property type="term" value="F:rDNA binding"/>
    <property type="evidence" value="ECO:0007669"/>
    <property type="project" value="TreeGrafter"/>
</dbReference>
<dbReference type="RefSeq" id="XP_018228784.1">
    <property type="nucleotide sequence ID" value="XM_018374904.1"/>
</dbReference>
<protein>
    <submittedName>
        <fullName evidence="1">Uncharacterized protein</fullName>
    </submittedName>
</protein>
<accession>A0A0W4ZIP1</accession>
<keyword evidence="2" id="KW-1185">Reference proteome</keyword>
<sequence length="531" mass="62972">MDEESIFFNKKFCENEKVLISDKSMDYQKKTDALLRLKGLVRRIFMLRRFRLKRRFLVSRPFNFVYLQLLNQVIRETAADVDLEITKNDLDPSIVCGNMWSSLEKEKFFKSLSRRSRHNPEDIARDVGSKSVMQVIGYMNILEEESQMLRLSNRKSGEEVSLRHIPAAMEMSDKWINVEEQEAKKIQKWTDKLQERQEKVTWGPEWSFLENRKTHEIEMAWNFVNESFISIQEPLFEVSPEICFLRPKSFIELSEKLFFNRDIDSPSKEIVLYRTTLMHMYELARRLTRRLVQTVYFIALSRLRAESSSNFHSRYVVRSKDVQMAVDILRLNRNSDSYWLNLPRRIKMTVLDENGQKLNFDQVENKLSRIPLSTLRRRGKEVSLYDSFSSIKNKHIDFENNFSTAFSITDCFQANNSENTIENLDDPNLLKSSLLSSVQKNAVFNDNYDDLSVDASESSDDDEIDDMLVNVEDEFLEVLDAKRSAINECELWRKFLNFYKFGKINIVSPKSRWIRYMDMKEMYEEKILIFD</sequence>
<organism evidence="1 2">
    <name type="scientific">Pneumocystis jirovecii (strain RU7)</name>
    <name type="common">Human pneumocystis pneumonia agent</name>
    <dbReference type="NCBI Taxonomy" id="1408657"/>
    <lineage>
        <taxon>Eukaryota</taxon>
        <taxon>Fungi</taxon>
        <taxon>Dikarya</taxon>
        <taxon>Ascomycota</taxon>
        <taxon>Taphrinomycotina</taxon>
        <taxon>Pneumocystomycetes</taxon>
        <taxon>Pneumocystaceae</taxon>
        <taxon>Pneumocystis</taxon>
    </lineage>
</organism>
<dbReference type="Proteomes" id="UP000053447">
    <property type="component" value="Unassembled WGS sequence"/>
</dbReference>
<dbReference type="PANTHER" id="PTHR28079">
    <property type="entry name" value="RNA POLYMERASE I-SPECIFIC TRANSCRIPTION INITIATION FACTOR RRN5"/>
    <property type="match status" value="1"/>
</dbReference>
<dbReference type="InterPro" id="IPR039601">
    <property type="entry name" value="Rrn5"/>
</dbReference>
<proteinExistence type="predicted"/>
<gene>
    <name evidence="1" type="ORF">T551_02641</name>
</gene>
<dbReference type="STRING" id="1408657.A0A0W4ZIP1"/>
<dbReference type="VEuPathDB" id="FungiDB:T551_02641"/>
<name>A0A0W4ZIP1_PNEJ7</name>
<comment type="caution">
    <text evidence="1">The sequence shown here is derived from an EMBL/GenBank/DDBJ whole genome shotgun (WGS) entry which is preliminary data.</text>
</comment>
<dbReference type="PANTHER" id="PTHR28079:SF1">
    <property type="entry name" value="RNA POLYMERASE I-SPECIFIC TRANSCRIPTION INITIATION FACTOR RRN5"/>
    <property type="match status" value="1"/>
</dbReference>
<dbReference type="OrthoDB" id="2240312at2759"/>
<dbReference type="EMBL" id="LFWA01000012">
    <property type="protein sequence ID" value="KTW28222.1"/>
    <property type="molecule type" value="Genomic_DNA"/>
</dbReference>
<dbReference type="AlphaFoldDB" id="A0A0W4ZIP1"/>
<dbReference type="GeneID" id="28941159"/>
<dbReference type="GO" id="GO:0042790">
    <property type="term" value="P:nucleolar large rRNA transcription by RNA polymerase I"/>
    <property type="evidence" value="ECO:0007669"/>
    <property type="project" value="InterPro"/>
</dbReference>
<reference evidence="2" key="1">
    <citation type="journal article" date="2016" name="Nat. Commun.">
        <title>Genome analysis of three Pneumocystis species reveals adaptation mechanisms to life exclusively in mammalian hosts.</title>
        <authorList>
            <person name="Ma L."/>
            <person name="Chen Z."/>
            <person name="Huang D.W."/>
            <person name="Kutty G."/>
            <person name="Ishihara M."/>
            <person name="Wang H."/>
            <person name="Abouelleil A."/>
            <person name="Bishop L."/>
            <person name="Davey E."/>
            <person name="Deng R."/>
            <person name="Deng X."/>
            <person name="Fan L."/>
            <person name="Fantoni G."/>
            <person name="Fitzgerald M."/>
            <person name="Gogineni E."/>
            <person name="Goldberg J.M."/>
            <person name="Handley G."/>
            <person name="Hu X."/>
            <person name="Huber C."/>
            <person name="Jiao X."/>
            <person name="Jones K."/>
            <person name="Levin J.Z."/>
            <person name="Liu Y."/>
            <person name="Macdonald P."/>
            <person name="Melnikov A."/>
            <person name="Raley C."/>
            <person name="Sassi M."/>
            <person name="Sherman B.T."/>
            <person name="Song X."/>
            <person name="Sykes S."/>
            <person name="Tran B."/>
            <person name="Walsh L."/>
            <person name="Xia Y."/>
            <person name="Yang J."/>
            <person name="Young S."/>
            <person name="Zeng Q."/>
            <person name="Zheng X."/>
            <person name="Stephens R."/>
            <person name="Nusbaum C."/>
            <person name="Birren B.W."/>
            <person name="Azadi P."/>
            <person name="Lempicki R.A."/>
            <person name="Cuomo C.A."/>
            <person name="Kovacs J.A."/>
        </authorList>
    </citation>
    <scope>NUCLEOTIDE SEQUENCE [LARGE SCALE GENOMIC DNA]</scope>
    <source>
        <strain evidence="2">RU7</strain>
    </source>
</reference>
<evidence type="ECO:0000313" key="2">
    <source>
        <dbReference type="Proteomes" id="UP000053447"/>
    </source>
</evidence>
<dbReference type="GO" id="GO:0001181">
    <property type="term" value="F:RNA polymerase I general transcription initiation factor activity"/>
    <property type="evidence" value="ECO:0007669"/>
    <property type="project" value="TreeGrafter"/>
</dbReference>
<evidence type="ECO:0000313" key="1">
    <source>
        <dbReference type="EMBL" id="KTW28222.1"/>
    </source>
</evidence>
<dbReference type="GO" id="GO:0006361">
    <property type="term" value="P:transcription initiation at RNA polymerase I promoter"/>
    <property type="evidence" value="ECO:0007669"/>
    <property type="project" value="TreeGrafter"/>
</dbReference>